<accession>A0A2P2NKJ6</accession>
<evidence type="ECO:0000313" key="2">
    <source>
        <dbReference type="EMBL" id="MBX42910.1"/>
    </source>
</evidence>
<keyword evidence="1" id="KW-1133">Transmembrane helix</keyword>
<protein>
    <submittedName>
        <fullName evidence="2">Uncharacterized protein</fullName>
    </submittedName>
</protein>
<keyword evidence="1" id="KW-0472">Membrane</keyword>
<feature type="transmembrane region" description="Helical" evidence="1">
    <location>
        <begin position="6"/>
        <end position="26"/>
    </location>
</feature>
<dbReference type="AlphaFoldDB" id="A0A2P2NKJ6"/>
<name>A0A2P2NKJ6_RHIMU</name>
<sequence>MLFVFFLYNFLFGSFLFFTCMLQSVAS</sequence>
<evidence type="ECO:0000256" key="1">
    <source>
        <dbReference type="SAM" id="Phobius"/>
    </source>
</evidence>
<organism evidence="2">
    <name type="scientific">Rhizophora mucronata</name>
    <name type="common">Asiatic mangrove</name>
    <dbReference type="NCBI Taxonomy" id="61149"/>
    <lineage>
        <taxon>Eukaryota</taxon>
        <taxon>Viridiplantae</taxon>
        <taxon>Streptophyta</taxon>
        <taxon>Embryophyta</taxon>
        <taxon>Tracheophyta</taxon>
        <taxon>Spermatophyta</taxon>
        <taxon>Magnoliopsida</taxon>
        <taxon>eudicotyledons</taxon>
        <taxon>Gunneridae</taxon>
        <taxon>Pentapetalae</taxon>
        <taxon>rosids</taxon>
        <taxon>fabids</taxon>
        <taxon>Malpighiales</taxon>
        <taxon>Rhizophoraceae</taxon>
        <taxon>Rhizophora</taxon>
    </lineage>
</organism>
<proteinExistence type="predicted"/>
<keyword evidence="1" id="KW-0812">Transmembrane</keyword>
<reference evidence="2" key="1">
    <citation type="submission" date="2018-02" db="EMBL/GenBank/DDBJ databases">
        <title>Rhizophora mucronata_Transcriptome.</title>
        <authorList>
            <person name="Meera S.P."/>
            <person name="Sreeshan A."/>
            <person name="Augustine A."/>
        </authorList>
    </citation>
    <scope>NUCLEOTIDE SEQUENCE</scope>
    <source>
        <tissue evidence="2">Leaf</tissue>
    </source>
</reference>
<dbReference type="EMBL" id="GGEC01062426">
    <property type="protein sequence ID" value="MBX42910.1"/>
    <property type="molecule type" value="Transcribed_RNA"/>
</dbReference>